<dbReference type="Pfam" id="PF08666">
    <property type="entry name" value="SAF"/>
    <property type="match status" value="1"/>
</dbReference>
<evidence type="ECO:0000259" key="2">
    <source>
        <dbReference type="Pfam" id="PF08666"/>
    </source>
</evidence>
<proteinExistence type="predicted"/>
<gene>
    <name evidence="3" type="ORF">ACFPYN_16430</name>
</gene>
<feature type="domain" description="SAF" evidence="2">
    <location>
        <begin position="43"/>
        <end position="103"/>
    </location>
</feature>
<organism evidence="3 4">
    <name type="scientific">Paenisporosarcina macmurdoensis</name>
    <dbReference type="NCBI Taxonomy" id="212659"/>
    <lineage>
        <taxon>Bacteria</taxon>
        <taxon>Bacillati</taxon>
        <taxon>Bacillota</taxon>
        <taxon>Bacilli</taxon>
        <taxon>Bacillales</taxon>
        <taxon>Caryophanaceae</taxon>
        <taxon>Paenisporosarcina</taxon>
    </lineage>
</organism>
<dbReference type="Proteomes" id="UP001596170">
    <property type="component" value="Unassembled WGS sequence"/>
</dbReference>
<accession>A0ABW1LAP7</accession>
<evidence type="ECO:0000313" key="3">
    <source>
        <dbReference type="EMBL" id="MFC6041015.1"/>
    </source>
</evidence>
<evidence type="ECO:0000256" key="1">
    <source>
        <dbReference type="SAM" id="MobiDB-lite"/>
    </source>
</evidence>
<dbReference type="RefSeq" id="WP_377735649.1">
    <property type="nucleotide sequence ID" value="NZ_JBHSRI010000025.1"/>
</dbReference>
<comment type="caution">
    <text evidence="3">The sequence shown here is derived from an EMBL/GenBank/DDBJ whole genome shotgun (WGS) entry which is preliminary data.</text>
</comment>
<dbReference type="CDD" id="cd11614">
    <property type="entry name" value="SAF_CpaB_FlgA_like"/>
    <property type="match status" value="1"/>
</dbReference>
<feature type="region of interest" description="Disordered" evidence="1">
    <location>
        <begin position="205"/>
        <end position="236"/>
    </location>
</feature>
<dbReference type="InterPro" id="IPR013974">
    <property type="entry name" value="SAF"/>
</dbReference>
<reference evidence="4" key="1">
    <citation type="journal article" date="2019" name="Int. J. Syst. Evol. Microbiol.">
        <title>The Global Catalogue of Microorganisms (GCM) 10K type strain sequencing project: providing services to taxonomists for standard genome sequencing and annotation.</title>
        <authorList>
            <consortium name="The Broad Institute Genomics Platform"/>
            <consortium name="The Broad Institute Genome Sequencing Center for Infectious Disease"/>
            <person name="Wu L."/>
            <person name="Ma J."/>
        </authorList>
    </citation>
    <scope>NUCLEOTIDE SEQUENCE [LARGE SCALE GENOMIC DNA]</scope>
    <source>
        <strain evidence="4">CCUG 54527</strain>
    </source>
</reference>
<protein>
    <submittedName>
        <fullName evidence="3">Flp pilus assembly protein CpaB</fullName>
    </submittedName>
</protein>
<evidence type="ECO:0000313" key="4">
    <source>
        <dbReference type="Proteomes" id="UP001596170"/>
    </source>
</evidence>
<name>A0ABW1LAP7_9BACL</name>
<sequence>MLEAKRRAAIFFILAFILASATGYMVLQKVKDLNSDLGAMTKIYVAKADIPSRTVIQKNQMTVMELPNKFVTDSHITSFSDLESQVSVVPLSKGDMITQNMIKPASNLQNENNRLVTLHRTDKVQFDQVIEALDRVDIIVSTDNKGERNTSVFMKDVVVRFSQGSGEKFAGVAVEVTAEQAPKLIHMQNYADHIRILKANVGQNSVPSEETEDQAALVEEPAETKVEKEPVVTTPE</sequence>
<dbReference type="EMBL" id="JBHSRI010000025">
    <property type="protein sequence ID" value="MFC6041015.1"/>
    <property type="molecule type" value="Genomic_DNA"/>
</dbReference>
<keyword evidence="4" id="KW-1185">Reference proteome</keyword>